<protein>
    <submittedName>
        <fullName evidence="2">DUF1990 family protein</fullName>
    </submittedName>
</protein>
<proteinExistence type="predicted"/>
<dbReference type="PIRSF" id="PIRSF010260">
    <property type="entry name" value="UCP010260"/>
    <property type="match status" value="1"/>
</dbReference>
<dbReference type="AlphaFoldDB" id="A0A6G8Q1C7"/>
<keyword evidence="3" id="KW-1185">Reference proteome</keyword>
<accession>A0A6G8Q1C7</accession>
<reference evidence="2 3" key="1">
    <citation type="submission" date="2019-10" db="EMBL/GenBank/DDBJ databases">
        <title>Rubrobacter sp nov SCSIO 52915 isolated from a deep-sea sediment in the South China Sea.</title>
        <authorList>
            <person name="Chen R.W."/>
        </authorList>
    </citation>
    <scope>NUCLEOTIDE SEQUENCE [LARGE SCALE GENOMIC DNA]</scope>
    <source>
        <strain evidence="2 3">SCSIO 52915</strain>
    </source>
</reference>
<sequence>MFLPRKPSEAEIERFVSSQKNLPFSYERVGATRGDAPKGYVVDRYRVGLGEGEEAYGRAKDALRSWRQFGLGWVGVRPDDAPVEVGATVGVLASHAGFWSLNPARIVYLVQESGDVERFGFAYGTLPGHAERGEERFVVEHDRRSGAVSYSVFAFSRPNHPLAWIGYPFARLLQRRFARDSTEAMKKIVSACAADRPG</sequence>
<evidence type="ECO:0000259" key="1">
    <source>
        <dbReference type="Pfam" id="PF09348"/>
    </source>
</evidence>
<organism evidence="2 3">
    <name type="scientific">Rubrobacter marinus</name>
    <dbReference type="NCBI Taxonomy" id="2653852"/>
    <lineage>
        <taxon>Bacteria</taxon>
        <taxon>Bacillati</taxon>
        <taxon>Actinomycetota</taxon>
        <taxon>Rubrobacteria</taxon>
        <taxon>Rubrobacterales</taxon>
        <taxon>Rubrobacteraceae</taxon>
        <taxon>Rubrobacter</taxon>
    </lineage>
</organism>
<evidence type="ECO:0000313" key="3">
    <source>
        <dbReference type="Proteomes" id="UP000502706"/>
    </source>
</evidence>
<dbReference type="PANTHER" id="PTHR34202:SF1">
    <property type="entry name" value="UPF0548 PROTEIN"/>
    <property type="match status" value="1"/>
</dbReference>
<name>A0A6G8Q1C7_9ACTN</name>
<gene>
    <name evidence="2" type="ORF">GBA65_18730</name>
</gene>
<dbReference type="RefSeq" id="WP_166397894.1">
    <property type="nucleotide sequence ID" value="NZ_CP045121.1"/>
</dbReference>
<dbReference type="PANTHER" id="PTHR34202">
    <property type="entry name" value="UPF0548 PROTEIN"/>
    <property type="match status" value="1"/>
</dbReference>
<dbReference type="EMBL" id="CP045121">
    <property type="protein sequence ID" value="QIN80220.1"/>
    <property type="molecule type" value="Genomic_DNA"/>
</dbReference>
<dbReference type="KEGG" id="rmar:GBA65_18730"/>
<dbReference type="InterPro" id="IPR018960">
    <property type="entry name" value="DUF1990"/>
</dbReference>
<dbReference type="Proteomes" id="UP000502706">
    <property type="component" value="Chromosome"/>
</dbReference>
<dbReference type="InterPro" id="IPR014457">
    <property type="entry name" value="UCP010260"/>
</dbReference>
<dbReference type="Pfam" id="PF09348">
    <property type="entry name" value="DUF1990"/>
    <property type="match status" value="1"/>
</dbReference>
<feature type="domain" description="DUF1990" evidence="1">
    <location>
        <begin position="25"/>
        <end position="183"/>
    </location>
</feature>
<evidence type="ECO:0000313" key="2">
    <source>
        <dbReference type="EMBL" id="QIN80220.1"/>
    </source>
</evidence>